<evidence type="ECO:0000313" key="12">
    <source>
        <dbReference type="Proteomes" id="UP001153069"/>
    </source>
</evidence>
<keyword evidence="7" id="KW-0472">Membrane</keyword>
<dbReference type="Gene3D" id="3.40.50.2300">
    <property type="match status" value="1"/>
</dbReference>
<evidence type="ECO:0000313" key="11">
    <source>
        <dbReference type="EMBL" id="CAB9523858.1"/>
    </source>
</evidence>
<keyword evidence="7" id="KW-1133">Transmembrane helix</keyword>
<evidence type="ECO:0000259" key="8">
    <source>
        <dbReference type="PROSITE" id="PS50109"/>
    </source>
</evidence>
<dbReference type="PROSITE" id="PS50109">
    <property type="entry name" value="HIS_KIN"/>
    <property type="match status" value="1"/>
</dbReference>
<dbReference type="InterPro" id="IPR003594">
    <property type="entry name" value="HATPase_dom"/>
</dbReference>
<dbReference type="PROSITE" id="PS50839">
    <property type="entry name" value="CHASE"/>
    <property type="match status" value="1"/>
</dbReference>
<dbReference type="GO" id="GO:0000155">
    <property type="term" value="F:phosphorelay sensor kinase activity"/>
    <property type="evidence" value="ECO:0007669"/>
    <property type="project" value="TreeGrafter"/>
</dbReference>
<evidence type="ECO:0000256" key="1">
    <source>
        <dbReference type="ARBA" id="ARBA00000085"/>
    </source>
</evidence>
<feature type="region of interest" description="Disordered" evidence="6">
    <location>
        <begin position="45"/>
        <end position="68"/>
    </location>
</feature>
<keyword evidence="12" id="KW-1185">Reference proteome</keyword>
<dbReference type="SMART" id="SM00448">
    <property type="entry name" value="REC"/>
    <property type="match status" value="1"/>
</dbReference>
<sequence>MRSVPLIQQSPVNDQKKPSRKKTEAEAEAVLYCIVLTVDSSMGTIMTNNSDNKTNTKQIRTSSLDESSSQADLKHDEWACTTTGTTTNNNACSTKKSCDESSGYCGTLRVIRSNNLIWIVPLLVFVGLVASGVTVSTMHFDNQQSTQMVEAISVAAETGQRFSDFLDHSITPLFSLGQFVHELDLFRDLPDAIGPHNQPGSLPMADNNTSIKFRNVSGVCDDPTLTDRFHRIASTIKKNALHMQGVLVNLQLVPEGVVCLLHPEVNYEDFPPGKFMNNTGAIGHDLIADPQRRFHAEESLKAGVLKTVGPIPLVQCQGCHPVVEQAFIARLPIVMDGHDIVAHDGTVLKRRWGFAVALINWAVLVEKTYLHEEFAVRGWGFRLSRQDYTFDSDLDEYIVKTVTLAETPDFDYMASHPHQHQVVEEHLDTTDSEWTIQVAYSLDASPAWRIVSYIAIVTVSLLISLLASTVLFQKQVHSELVKANLVRAELSARAERDLNDFMSHEIKNPLGAAMAAGNFIASAIEQEQLKLLQLQGDNNAETQQQQANLNDDSTHSTGNVYQTIAEDVGIINASLHFINNLVRSLLDLHRAQSRQLTLEPVETDIKCDILEPVAAMLPSRDCNYRVEVVVSEDMDILMMVDRLRLQQVILNLGRNSAKFVHDKGFIRLGATLLPDKSVELSVEDSGSGIPESKRQNLFARFQESLDSMNQGTGVGLNLCRTLVDLMGGELYLDETYHSGVEGCPGARFVVRLPNSAFVEPPLLEWDDEDDDVPEEVSPSAALEMDEEEDVVLDMEMGVSRKSMGASHHNHHHHHGGGGESIGRSHQSHHSHHGRIRDQPVEPVLPEHLTILVVDDERILRKLALRGFHRLAPGWTLEETASGEAALQLVETKHYDMILLDQYYASTERRLTGTETARALRAKGVTSLIVGVSANDLEDAFLGAGADMFATKPFATSQAQLKQFMGRALQKMNR</sequence>
<gene>
    <name evidence="11" type="ORF">SEMRO_1464_G274900.1</name>
</gene>
<dbReference type="EC" id="2.7.13.3" evidence="2"/>
<feature type="region of interest" description="Disordered" evidence="6">
    <location>
        <begin position="801"/>
        <end position="840"/>
    </location>
</feature>
<dbReference type="InterPro" id="IPR001789">
    <property type="entry name" value="Sig_transdc_resp-reg_receiver"/>
</dbReference>
<protein>
    <recommendedName>
        <fullName evidence="2">histidine kinase</fullName>
        <ecNumber evidence="2">2.7.13.3</ecNumber>
    </recommendedName>
</protein>
<evidence type="ECO:0000259" key="9">
    <source>
        <dbReference type="PROSITE" id="PS50110"/>
    </source>
</evidence>
<dbReference type="SMART" id="SM00387">
    <property type="entry name" value="HATPase_c"/>
    <property type="match status" value="1"/>
</dbReference>
<feature type="modified residue" description="4-aspartylphosphate" evidence="5">
    <location>
        <position position="900"/>
    </location>
</feature>
<feature type="transmembrane region" description="Helical" evidence="7">
    <location>
        <begin position="116"/>
        <end position="140"/>
    </location>
</feature>
<feature type="domain" description="CHASE" evidence="10">
    <location>
        <begin position="271"/>
        <end position="372"/>
    </location>
</feature>
<dbReference type="GO" id="GO:0009927">
    <property type="term" value="F:histidine phosphotransfer kinase activity"/>
    <property type="evidence" value="ECO:0007669"/>
    <property type="project" value="TreeGrafter"/>
</dbReference>
<dbReference type="PRINTS" id="PR00344">
    <property type="entry name" value="BCTRLSENSOR"/>
</dbReference>
<dbReference type="Pfam" id="PF00072">
    <property type="entry name" value="Response_reg"/>
    <property type="match status" value="1"/>
</dbReference>
<dbReference type="Proteomes" id="UP001153069">
    <property type="component" value="Unassembled WGS sequence"/>
</dbReference>
<evidence type="ECO:0000256" key="4">
    <source>
        <dbReference type="ARBA" id="ARBA00022777"/>
    </source>
</evidence>
<keyword evidence="4" id="KW-0418">Kinase</keyword>
<dbReference type="PANTHER" id="PTHR43047:SF72">
    <property type="entry name" value="OSMOSENSING HISTIDINE PROTEIN KINASE SLN1"/>
    <property type="match status" value="1"/>
</dbReference>
<evidence type="ECO:0000256" key="7">
    <source>
        <dbReference type="SAM" id="Phobius"/>
    </source>
</evidence>
<dbReference type="InterPro" id="IPR006189">
    <property type="entry name" value="CHASE_dom"/>
</dbReference>
<evidence type="ECO:0000256" key="6">
    <source>
        <dbReference type="SAM" id="MobiDB-lite"/>
    </source>
</evidence>
<keyword evidence="7" id="KW-0812">Transmembrane</keyword>
<evidence type="ECO:0000256" key="3">
    <source>
        <dbReference type="ARBA" id="ARBA00022679"/>
    </source>
</evidence>
<comment type="catalytic activity">
    <reaction evidence="1">
        <text>ATP + protein L-histidine = ADP + protein N-phospho-L-histidine.</text>
        <dbReference type="EC" id="2.7.13.3"/>
    </reaction>
</comment>
<dbReference type="InterPro" id="IPR005467">
    <property type="entry name" value="His_kinase_dom"/>
</dbReference>
<feature type="compositionally biased region" description="Basic residues" evidence="6">
    <location>
        <begin position="825"/>
        <end position="834"/>
    </location>
</feature>
<dbReference type="GO" id="GO:0005886">
    <property type="term" value="C:plasma membrane"/>
    <property type="evidence" value="ECO:0007669"/>
    <property type="project" value="TreeGrafter"/>
</dbReference>
<dbReference type="Gene3D" id="1.10.287.130">
    <property type="match status" value="1"/>
</dbReference>
<evidence type="ECO:0000259" key="10">
    <source>
        <dbReference type="PROSITE" id="PS50839"/>
    </source>
</evidence>
<reference evidence="11" key="1">
    <citation type="submission" date="2020-06" db="EMBL/GenBank/DDBJ databases">
        <authorList>
            <consortium name="Plant Systems Biology data submission"/>
        </authorList>
    </citation>
    <scope>NUCLEOTIDE SEQUENCE</scope>
    <source>
        <strain evidence="11">D6</strain>
    </source>
</reference>
<dbReference type="EMBL" id="CAICTM010001462">
    <property type="protein sequence ID" value="CAB9523858.1"/>
    <property type="molecule type" value="Genomic_DNA"/>
</dbReference>
<dbReference type="Pfam" id="PF02518">
    <property type="entry name" value="HATPase_c"/>
    <property type="match status" value="1"/>
</dbReference>
<dbReference type="SUPFAM" id="SSF52172">
    <property type="entry name" value="CheY-like"/>
    <property type="match status" value="1"/>
</dbReference>
<keyword evidence="5" id="KW-0597">Phosphoprotein</keyword>
<evidence type="ECO:0000256" key="5">
    <source>
        <dbReference type="PROSITE-ProRule" id="PRU00169"/>
    </source>
</evidence>
<name>A0A9N8HV52_9STRA</name>
<dbReference type="InterPro" id="IPR004358">
    <property type="entry name" value="Sig_transdc_His_kin-like_C"/>
</dbReference>
<organism evidence="11 12">
    <name type="scientific">Seminavis robusta</name>
    <dbReference type="NCBI Taxonomy" id="568900"/>
    <lineage>
        <taxon>Eukaryota</taxon>
        <taxon>Sar</taxon>
        <taxon>Stramenopiles</taxon>
        <taxon>Ochrophyta</taxon>
        <taxon>Bacillariophyta</taxon>
        <taxon>Bacillariophyceae</taxon>
        <taxon>Bacillariophycidae</taxon>
        <taxon>Naviculales</taxon>
        <taxon>Naviculaceae</taxon>
        <taxon>Seminavis</taxon>
    </lineage>
</organism>
<feature type="region of interest" description="Disordered" evidence="6">
    <location>
        <begin position="1"/>
        <end position="23"/>
    </location>
</feature>
<dbReference type="AlphaFoldDB" id="A0A9N8HV52"/>
<feature type="compositionally biased region" description="Basic and acidic residues" evidence="6">
    <location>
        <begin position="14"/>
        <end position="23"/>
    </location>
</feature>
<dbReference type="InterPro" id="IPR036890">
    <property type="entry name" value="HATPase_C_sf"/>
</dbReference>
<dbReference type="PANTHER" id="PTHR43047">
    <property type="entry name" value="TWO-COMPONENT HISTIDINE PROTEIN KINASE"/>
    <property type="match status" value="1"/>
</dbReference>
<dbReference type="InterPro" id="IPR011006">
    <property type="entry name" value="CheY-like_superfamily"/>
</dbReference>
<proteinExistence type="predicted"/>
<comment type="caution">
    <text evidence="11">The sequence shown here is derived from an EMBL/GenBank/DDBJ whole genome shotgun (WGS) entry which is preliminary data.</text>
</comment>
<accession>A0A9N8HV52</accession>
<dbReference type="OrthoDB" id="10258068at2759"/>
<feature type="compositionally biased region" description="Polar residues" evidence="6">
    <location>
        <begin position="1"/>
        <end position="13"/>
    </location>
</feature>
<dbReference type="SUPFAM" id="SSF55874">
    <property type="entry name" value="ATPase domain of HSP90 chaperone/DNA topoisomerase II/histidine kinase"/>
    <property type="match status" value="1"/>
</dbReference>
<feature type="domain" description="Response regulatory" evidence="9">
    <location>
        <begin position="849"/>
        <end position="966"/>
    </location>
</feature>
<dbReference type="Gene3D" id="3.30.565.10">
    <property type="entry name" value="Histidine kinase-like ATPase, C-terminal domain"/>
    <property type="match status" value="1"/>
</dbReference>
<evidence type="ECO:0000256" key="2">
    <source>
        <dbReference type="ARBA" id="ARBA00012438"/>
    </source>
</evidence>
<dbReference type="PROSITE" id="PS50110">
    <property type="entry name" value="RESPONSE_REGULATORY"/>
    <property type="match status" value="1"/>
</dbReference>
<keyword evidence="3" id="KW-0808">Transferase</keyword>
<feature type="domain" description="Histidine kinase" evidence="8">
    <location>
        <begin position="501"/>
        <end position="756"/>
    </location>
</feature>